<dbReference type="AlphaFoldDB" id="A0A5S5CR23"/>
<reference evidence="2 3" key="1">
    <citation type="submission" date="2019-07" db="EMBL/GenBank/DDBJ databases">
        <title>Genomic Encyclopedia of Archaeal and Bacterial Type Strains, Phase II (KMG-II): from individual species to whole genera.</title>
        <authorList>
            <person name="Goeker M."/>
        </authorList>
    </citation>
    <scope>NUCLEOTIDE SEQUENCE [LARGE SCALE GENOMIC DNA]</scope>
    <source>
        <strain evidence="2 3">DSM 46842</strain>
    </source>
</reference>
<keyword evidence="1" id="KW-0378">Hydrolase</keyword>
<dbReference type="GO" id="GO:0008664">
    <property type="term" value="F:RNA 2',3'-cyclic 3'-phosphodiesterase activity"/>
    <property type="evidence" value="ECO:0007669"/>
    <property type="project" value="InterPro"/>
</dbReference>
<name>A0A5S5CR23_9ACTN</name>
<dbReference type="InterPro" id="IPR009097">
    <property type="entry name" value="Cyclic_Pdiesterase"/>
</dbReference>
<dbReference type="InterPro" id="IPR004175">
    <property type="entry name" value="RNA_CPDase"/>
</dbReference>
<dbReference type="Pfam" id="PF13563">
    <property type="entry name" value="2_5_RNA_ligase2"/>
    <property type="match status" value="1"/>
</dbReference>
<dbReference type="PANTHER" id="PTHR35561">
    <property type="entry name" value="RNA 2',3'-CYCLIC PHOSPHODIESTERASE"/>
    <property type="match status" value="1"/>
</dbReference>
<dbReference type="GO" id="GO:0004113">
    <property type="term" value="F:2',3'-cyclic-nucleotide 3'-phosphodiesterase activity"/>
    <property type="evidence" value="ECO:0007669"/>
    <property type="project" value="InterPro"/>
</dbReference>
<keyword evidence="3" id="KW-1185">Reference proteome</keyword>
<accession>A0A5S5CR23</accession>
<keyword evidence="2" id="KW-0436">Ligase</keyword>
<proteinExistence type="predicted"/>
<dbReference type="GO" id="GO:0016874">
    <property type="term" value="F:ligase activity"/>
    <property type="evidence" value="ECO:0007669"/>
    <property type="project" value="UniProtKB-KW"/>
</dbReference>
<dbReference type="EMBL" id="VNHW01000010">
    <property type="protein sequence ID" value="TYP86143.1"/>
    <property type="molecule type" value="Genomic_DNA"/>
</dbReference>
<evidence type="ECO:0000256" key="1">
    <source>
        <dbReference type="ARBA" id="ARBA00022801"/>
    </source>
</evidence>
<dbReference type="SUPFAM" id="SSF55144">
    <property type="entry name" value="LigT-like"/>
    <property type="match status" value="1"/>
</dbReference>
<evidence type="ECO:0000313" key="2">
    <source>
        <dbReference type="EMBL" id="TYP86143.1"/>
    </source>
</evidence>
<sequence>MLPRLVPAVGAAVAGAPAMSLRLAGGGRFGPARRPQVAWAGVEGDVAALAELADRLAGAARALGLAVEERPFRAHLTLGRWRPGRPADGTLPDRLAGYRGPGWPVREVRLVESRLGAGARHETLAAWPCYQAYSTGAGR</sequence>
<dbReference type="Proteomes" id="UP000322499">
    <property type="component" value="Unassembled WGS sequence"/>
</dbReference>
<dbReference type="PANTHER" id="PTHR35561:SF1">
    <property type="entry name" value="RNA 2',3'-CYCLIC PHOSPHODIESTERASE"/>
    <property type="match status" value="1"/>
</dbReference>
<organism evidence="2 3">
    <name type="scientific">Blastococcus xanthinilyticus</name>
    <dbReference type="NCBI Taxonomy" id="1564164"/>
    <lineage>
        <taxon>Bacteria</taxon>
        <taxon>Bacillati</taxon>
        <taxon>Actinomycetota</taxon>
        <taxon>Actinomycetes</taxon>
        <taxon>Geodermatophilales</taxon>
        <taxon>Geodermatophilaceae</taxon>
        <taxon>Blastococcus</taxon>
    </lineage>
</organism>
<dbReference type="Gene3D" id="3.90.1140.10">
    <property type="entry name" value="Cyclic phosphodiesterase"/>
    <property type="match status" value="1"/>
</dbReference>
<comment type="caution">
    <text evidence="2">The sequence shown here is derived from an EMBL/GenBank/DDBJ whole genome shotgun (WGS) entry which is preliminary data.</text>
</comment>
<gene>
    <name evidence="2" type="ORF">BD833_11030</name>
</gene>
<evidence type="ECO:0000313" key="3">
    <source>
        <dbReference type="Proteomes" id="UP000322499"/>
    </source>
</evidence>
<protein>
    <submittedName>
        <fullName evidence="2">2'-5' RNA ligase</fullName>
    </submittedName>
</protein>